<reference evidence="2 3" key="1">
    <citation type="submission" date="2018-06" db="EMBL/GenBank/DDBJ databases">
        <title>The draft genome sequences of strains SCU63 and S1.</title>
        <authorList>
            <person name="Gan L."/>
        </authorList>
    </citation>
    <scope>NUCLEOTIDE SEQUENCE [LARGE SCALE GENOMIC DNA]</scope>
    <source>
        <strain evidence="2 3">SCU63</strain>
    </source>
</reference>
<evidence type="ECO:0000313" key="2">
    <source>
        <dbReference type="EMBL" id="RAZ73088.1"/>
    </source>
</evidence>
<dbReference type="GO" id="GO:0016747">
    <property type="term" value="F:acyltransferase activity, transferring groups other than amino-acyl groups"/>
    <property type="evidence" value="ECO:0007669"/>
    <property type="project" value="InterPro"/>
</dbReference>
<dbReference type="Gene3D" id="3.40.630.30">
    <property type="match status" value="1"/>
</dbReference>
<dbReference type="EMBL" id="QLZR01000011">
    <property type="protein sequence ID" value="RAZ73088.1"/>
    <property type="molecule type" value="Genomic_DNA"/>
</dbReference>
<keyword evidence="2" id="KW-0808">Transferase</keyword>
<accession>A0A365KK76</accession>
<keyword evidence="3" id="KW-1185">Reference proteome</keyword>
<dbReference type="AlphaFoldDB" id="A0A365KK76"/>
<evidence type="ECO:0000259" key="1">
    <source>
        <dbReference type="PROSITE" id="PS51186"/>
    </source>
</evidence>
<dbReference type="Proteomes" id="UP000251002">
    <property type="component" value="Unassembled WGS sequence"/>
</dbReference>
<dbReference type="PROSITE" id="PS51186">
    <property type="entry name" value="GNAT"/>
    <property type="match status" value="1"/>
</dbReference>
<dbReference type="RefSeq" id="WP_112224925.1">
    <property type="nucleotide sequence ID" value="NZ_CP047673.1"/>
</dbReference>
<evidence type="ECO:0000313" key="3">
    <source>
        <dbReference type="Proteomes" id="UP000251002"/>
    </source>
</evidence>
<dbReference type="InterPro" id="IPR000182">
    <property type="entry name" value="GNAT_dom"/>
</dbReference>
<dbReference type="SUPFAM" id="SSF55729">
    <property type="entry name" value="Acyl-CoA N-acyltransferases (Nat)"/>
    <property type="match status" value="1"/>
</dbReference>
<gene>
    <name evidence="2" type="ORF">DP120_17520</name>
</gene>
<dbReference type="InterPro" id="IPR016181">
    <property type="entry name" value="Acyl_CoA_acyltransferase"/>
</dbReference>
<proteinExistence type="predicted"/>
<name>A0A365KK76_9BACL</name>
<sequence length="196" mass="23354">MNWYEKLNQYFPIVEMKSKEHMDTLLKEKGSVYYKDEGPYHVLMYAEFPNFTFVDYLFVAKESRGMGIGSKTLQMLKDKKKPIILEVEPVNYEDTDTEKRLRFYSREGFEHASSIGYNRRSIATGEENSMEILYWAPSNESEEEIFEGMKKMYEDIHTYKDEHFYGESYEPVEEVLTFKENDKKDVLKQFSNPINN</sequence>
<dbReference type="Pfam" id="PF13508">
    <property type="entry name" value="Acetyltransf_7"/>
    <property type="match status" value="1"/>
</dbReference>
<organism evidence="2 3">
    <name type="scientific">Planococcus halotolerans</name>
    <dbReference type="NCBI Taxonomy" id="2233542"/>
    <lineage>
        <taxon>Bacteria</taxon>
        <taxon>Bacillati</taxon>
        <taxon>Bacillota</taxon>
        <taxon>Bacilli</taxon>
        <taxon>Bacillales</taxon>
        <taxon>Caryophanaceae</taxon>
        <taxon>Planococcus</taxon>
    </lineage>
</organism>
<feature type="domain" description="N-acetyltransferase" evidence="1">
    <location>
        <begin position="1"/>
        <end position="131"/>
    </location>
</feature>
<comment type="caution">
    <text evidence="2">The sequence shown here is derived from an EMBL/GenBank/DDBJ whole genome shotgun (WGS) entry which is preliminary data.</text>
</comment>
<protein>
    <submittedName>
        <fullName evidence="2">GNAT family N-acetyltransferase</fullName>
    </submittedName>
</protein>